<keyword evidence="5" id="KW-0030">Aminoacyl-tRNA synthetase</keyword>
<protein>
    <submittedName>
        <fullName evidence="5">Lysyl-tRNA synthetase, class 2</fullName>
    </submittedName>
</protein>
<keyword evidence="6" id="KW-1185">Reference proteome</keyword>
<dbReference type="STRING" id="1121400.SAMN02746065_11077"/>
<dbReference type="EMBL" id="FWXY01000010">
    <property type="protein sequence ID" value="SMC79180.1"/>
    <property type="molecule type" value="Genomic_DNA"/>
</dbReference>
<dbReference type="GO" id="GO:0005829">
    <property type="term" value="C:cytosol"/>
    <property type="evidence" value="ECO:0007669"/>
    <property type="project" value="TreeGrafter"/>
</dbReference>
<accession>A0A1W2C202</accession>
<dbReference type="GO" id="GO:0000049">
    <property type="term" value="F:tRNA binding"/>
    <property type="evidence" value="ECO:0007669"/>
    <property type="project" value="TreeGrafter"/>
</dbReference>
<dbReference type="Proteomes" id="UP000192418">
    <property type="component" value="Unassembled WGS sequence"/>
</dbReference>
<evidence type="ECO:0000256" key="3">
    <source>
        <dbReference type="ARBA" id="ARBA00022840"/>
    </source>
</evidence>
<dbReference type="PANTHER" id="PTHR42918:SF6">
    <property type="entry name" value="ELONGATION FACTOR P--(R)-BETA-LYSINE LIGASE"/>
    <property type="match status" value="1"/>
</dbReference>
<dbReference type="GO" id="GO:0005524">
    <property type="term" value="F:ATP binding"/>
    <property type="evidence" value="ECO:0007669"/>
    <property type="project" value="UniProtKB-KW"/>
</dbReference>
<reference evidence="5 6" key="1">
    <citation type="submission" date="2017-04" db="EMBL/GenBank/DDBJ databases">
        <authorList>
            <person name="Afonso C.L."/>
            <person name="Miller P.J."/>
            <person name="Scott M.A."/>
            <person name="Spackman E."/>
            <person name="Goraichik I."/>
            <person name="Dimitrov K.M."/>
            <person name="Suarez D.L."/>
            <person name="Swayne D.E."/>
        </authorList>
    </citation>
    <scope>NUCLEOTIDE SEQUENCE [LARGE SCALE GENOMIC DNA]</scope>
    <source>
        <strain evidence="5 6">DSM 3385</strain>
    </source>
</reference>
<dbReference type="AlphaFoldDB" id="A0A1W2C202"/>
<proteinExistence type="predicted"/>
<dbReference type="OrthoDB" id="9801152at2"/>
<sequence length="302" mass="34619">MQKQKHFCLRMRARIIQAIRAFFIKNGYLEVETPLRIPAPIPEAHIDGFESEEWYLQSSPEICMKRMAAMGYEKIFQICKCFRKEERGDRHLTEMTLLEWYTKGFTYKELMAQTAELIRYVGLETGGTKQLIYGDKTIFLDRPWEYITVARAFETHADISMERAMAKGIFDEVMAFDIEPELGKNRPAFLFDYPAAMGALARLKPNDSGIAERFELYIAGMELANGFSELTDPQEQQLRFSNELALKKNAGKKLTPMPCNFLKDLEHLPDTAGIALGVDRLVMLFANVDTIDQVVAFTPETL</sequence>
<dbReference type="Pfam" id="PF00152">
    <property type="entry name" value="tRNA-synt_2"/>
    <property type="match status" value="1"/>
</dbReference>
<keyword evidence="1" id="KW-0436">Ligase</keyword>
<dbReference type="RefSeq" id="WP_084069261.1">
    <property type="nucleotide sequence ID" value="NZ_FWXY01000010.1"/>
</dbReference>
<evidence type="ECO:0000313" key="5">
    <source>
        <dbReference type="EMBL" id="SMC79180.1"/>
    </source>
</evidence>
<organism evidence="5 6">
    <name type="scientific">Desulfocicer vacuolatum DSM 3385</name>
    <dbReference type="NCBI Taxonomy" id="1121400"/>
    <lineage>
        <taxon>Bacteria</taxon>
        <taxon>Pseudomonadati</taxon>
        <taxon>Thermodesulfobacteriota</taxon>
        <taxon>Desulfobacteria</taxon>
        <taxon>Desulfobacterales</taxon>
        <taxon>Desulfobacteraceae</taxon>
        <taxon>Desulfocicer</taxon>
    </lineage>
</organism>
<dbReference type="SUPFAM" id="SSF55681">
    <property type="entry name" value="Class II aaRS and biotin synthetases"/>
    <property type="match status" value="1"/>
</dbReference>
<dbReference type="GO" id="GO:0004824">
    <property type="term" value="F:lysine-tRNA ligase activity"/>
    <property type="evidence" value="ECO:0007669"/>
    <property type="project" value="InterPro"/>
</dbReference>
<dbReference type="PROSITE" id="PS50862">
    <property type="entry name" value="AA_TRNA_LIGASE_II"/>
    <property type="match status" value="1"/>
</dbReference>
<keyword evidence="2" id="KW-0547">Nucleotide-binding</keyword>
<gene>
    <name evidence="5" type="ORF">SAMN02746065_11077</name>
</gene>
<evidence type="ECO:0000256" key="2">
    <source>
        <dbReference type="ARBA" id="ARBA00022741"/>
    </source>
</evidence>
<dbReference type="InterPro" id="IPR004364">
    <property type="entry name" value="Aa-tRNA-synt_II"/>
</dbReference>
<dbReference type="InterPro" id="IPR006195">
    <property type="entry name" value="aa-tRNA-synth_II"/>
</dbReference>
<evidence type="ECO:0000259" key="4">
    <source>
        <dbReference type="PROSITE" id="PS50862"/>
    </source>
</evidence>
<dbReference type="InterPro" id="IPR004525">
    <property type="entry name" value="EpmA"/>
</dbReference>
<keyword evidence="3" id="KW-0067">ATP-binding</keyword>
<dbReference type="PANTHER" id="PTHR42918">
    <property type="entry name" value="LYSYL-TRNA SYNTHETASE"/>
    <property type="match status" value="1"/>
</dbReference>
<evidence type="ECO:0000313" key="6">
    <source>
        <dbReference type="Proteomes" id="UP000192418"/>
    </source>
</evidence>
<dbReference type="NCBIfam" id="TIGR00462">
    <property type="entry name" value="genX"/>
    <property type="match status" value="1"/>
</dbReference>
<dbReference type="Gene3D" id="3.30.930.10">
    <property type="entry name" value="Bira Bifunctional Protein, Domain 2"/>
    <property type="match status" value="1"/>
</dbReference>
<dbReference type="GO" id="GO:0006430">
    <property type="term" value="P:lysyl-tRNA aminoacylation"/>
    <property type="evidence" value="ECO:0007669"/>
    <property type="project" value="InterPro"/>
</dbReference>
<feature type="domain" description="Aminoacyl-transfer RNA synthetases class-II family profile" evidence="4">
    <location>
        <begin position="9"/>
        <end position="299"/>
    </location>
</feature>
<dbReference type="InterPro" id="IPR045864">
    <property type="entry name" value="aa-tRNA-synth_II/BPL/LPL"/>
</dbReference>
<name>A0A1W2C202_9BACT</name>
<evidence type="ECO:0000256" key="1">
    <source>
        <dbReference type="ARBA" id="ARBA00022598"/>
    </source>
</evidence>